<dbReference type="AlphaFoldDB" id="A0A4J2AMA7"/>
<dbReference type="Pfam" id="PF02397">
    <property type="entry name" value="Bac_transf"/>
    <property type="match status" value="1"/>
</dbReference>
<evidence type="ECO:0000256" key="4">
    <source>
        <dbReference type="ARBA" id="ARBA00022692"/>
    </source>
</evidence>
<dbReference type="PANTHER" id="PTHR30576">
    <property type="entry name" value="COLANIC BIOSYNTHESIS UDP-GLUCOSE LIPID CARRIER TRANSFERASE"/>
    <property type="match status" value="1"/>
</dbReference>
<dbReference type="PANTHER" id="PTHR30576:SF10">
    <property type="entry name" value="SLL5057 PROTEIN"/>
    <property type="match status" value="1"/>
</dbReference>
<comment type="subcellular location">
    <subcellularLocation>
        <location evidence="1">Membrane</location>
        <topology evidence="1">Multi-pass membrane protein</topology>
    </subcellularLocation>
</comment>
<dbReference type="InterPro" id="IPR003362">
    <property type="entry name" value="Bact_transf"/>
</dbReference>
<dbReference type="GO" id="GO:0016020">
    <property type="term" value="C:membrane"/>
    <property type="evidence" value="ECO:0007669"/>
    <property type="project" value="UniProtKB-SubCell"/>
</dbReference>
<accession>A0A4J2AMA7</accession>
<evidence type="ECO:0000256" key="7">
    <source>
        <dbReference type="SAM" id="Phobius"/>
    </source>
</evidence>
<evidence type="ECO:0000256" key="1">
    <source>
        <dbReference type="ARBA" id="ARBA00004141"/>
    </source>
</evidence>
<feature type="transmembrane region" description="Helical" evidence="7">
    <location>
        <begin position="268"/>
        <end position="292"/>
    </location>
</feature>
<dbReference type="Pfam" id="PF13727">
    <property type="entry name" value="CoA_binding_3"/>
    <property type="match status" value="1"/>
</dbReference>
<keyword evidence="3 9" id="KW-0808">Transferase</keyword>
<gene>
    <name evidence="9" type="primary">wchA</name>
    <name evidence="9" type="ORF">SAMEA3172911_01618</name>
</gene>
<protein>
    <submittedName>
        <fullName evidence="9">Glucosyl-1-phosphate transferase</fullName>
    </submittedName>
</protein>
<evidence type="ECO:0000256" key="3">
    <source>
        <dbReference type="ARBA" id="ARBA00022679"/>
    </source>
</evidence>
<evidence type="ECO:0000256" key="5">
    <source>
        <dbReference type="ARBA" id="ARBA00022989"/>
    </source>
</evidence>
<dbReference type="InterPro" id="IPR017475">
    <property type="entry name" value="EPS_sugar_tfrase"/>
</dbReference>
<evidence type="ECO:0000256" key="6">
    <source>
        <dbReference type="ARBA" id="ARBA00023136"/>
    </source>
</evidence>
<organism evidence="9">
    <name type="scientific">Streptococcus pneumoniae</name>
    <dbReference type="NCBI Taxonomy" id="1313"/>
    <lineage>
        <taxon>Bacteria</taxon>
        <taxon>Bacillati</taxon>
        <taxon>Bacillota</taxon>
        <taxon>Bacilli</taxon>
        <taxon>Lactobacillales</taxon>
        <taxon>Streptococcaceae</taxon>
        <taxon>Streptococcus</taxon>
    </lineage>
</organism>
<keyword evidence="5 7" id="KW-1133">Transmembrane helix</keyword>
<evidence type="ECO:0000256" key="2">
    <source>
        <dbReference type="ARBA" id="ARBA00006464"/>
    </source>
</evidence>
<evidence type="ECO:0000259" key="8">
    <source>
        <dbReference type="Pfam" id="PF02397"/>
    </source>
</evidence>
<keyword evidence="4 7" id="KW-0812">Transmembrane</keyword>
<dbReference type="NCBIfam" id="TIGR03025">
    <property type="entry name" value="EPS_sugtrans"/>
    <property type="match status" value="1"/>
</dbReference>
<comment type="similarity">
    <text evidence="2">Belongs to the bacterial sugar transferase family.</text>
</comment>
<proteinExistence type="inferred from homology"/>
<feature type="transmembrane region" description="Helical" evidence="7">
    <location>
        <begin position="104"/>
        <end position="121"/>
    </location>
</feature>
<name>A0A4J2AMA7_STREE</name>
<feature type="transmembrane region" description="Helical" evidence="7">
    <location>
        <begin position="12"/>
        <end position="31"/>
    </location>
</feature>
<feature type="domain" description="Bacterial sugar transferase" evidence="8">
    <location>
        <begin position="266"/>
        <end position="453"/>
    </location>
</feature>
<dbReference type="EMBL" id="CAATHM010000013">
    <property type="protein sequence ID" value="VNQ18892.1"/>
    <property type="molecule type" value="Genomic_DNA"/>
</dbReference>
<sequence length="459" mass="53178">MKDFMDEKGLKIFLAVLQSIIVILLVYFLSFVRETELERSSMVILYLLHFFVFYFSSYGNNFFKRGHLVEFNSTIRYIFFFAIAISVLNFFIAERFSISRRGMVYFLTLEGISLYLLNFLVKKYWKHVFFNLKNSKKILLLTVTKNMEKVLDKLLESDELSWKLVAVSVLDKSDFQHDKIPVIEKEKIIEFATHEVVDEVFVNLPGESYDIGEIISRFETMGIDVTVNFKAFDKNLGRNKQIHEMVGLNVVTFSTNFYKTSHVIAKRIIDIMGALVGLILCGLVSIVLVPLIRKDGGSAIFAQTRIGKNGRQFTFYKFRSMCVDAEAKKRELMEQNTMQGGMFKVDDDPRITKIGRFIRKTSLDELPQFYNVLKGDMSLVGTRPPTVDEYDQYTPEQKRRLSFKPGITGLWQVSGRSKITDFDDVVKLDVAYIDNWTIWKDIEILLKTVKVVFIRDGAK</sequence>
<keyword evidence="6 7" id="KW-0472">Membrane</keyword>
<feature type="transmembrane region" description="Helical" evidence="7">
    <location>
        <begin position="75"/>
        <end position="92"/>
    </location>
</feature>
<feature type="transmembrane region" description="Helical" evidence="7">
    <location>
        <begin position="43"/>
        <end position="63"/>
    </location>
</feature>
<dbReference type="GO" id="GO:0016780">
    <property type="term" value="F:phosphotransferase activity, for other substituted phosphate groups"/>
    <property type="evidence" value="ECO:0007669"/>
    <property type="project" value="TreeGrafter"/>
</dbReference>
<reference evidence="9" key="1">
    <citation type="submission" date="2019-04" db="EMBL/GenBank/DDBJ databases">
        <authorList>
            <consortium name="Pathogen Informatics"/>
        </authorList>
    </citation>
    <scope>NUCLEOTIDE SEQUENCE</scope>
    <source>
        <strain evidence="9">GPSC112</strain>
    </source>
</reference>
<evidence type="ECO:0000313" key="9">
    <source>
        <dbReference type="EMBL" id="VNQ18892.1"/>
    </source>
</evidence>